<sequence length="166" mass="17082">IEVVHATQAVLEPDTQSKSTQSSGINSELVEPPTWNTPLFSPGLQSIFCLLGPAFPSAPVIRGQDNLKLGVESTLTCQVAISLSQSGLYQCMAENSQGKDVADVLVTVHAPPTNTSISVSPADEVVEGQTVAISSPDIPKKGATTGWTVPATPSGPGPPGPGKLQL</sequence>
<dbReference type="Proteomes" id="UP000472264">
    <property type="component" value="Chromosome 4"/>
</dbReference>
<reference evidence="2" key="3">
    <citation type="submission" date="2025-09" db="UniProtKB">
        <authorList>
            <consortium name="Ensembl"/>
        </authorList>
    </citation>
    <scope>IDENTIFICATION</scope>
</reference>
<reference evidence="2" key="1">
    <citation type="submission" date="2021-04" db="EMBL/GenBank/DDBJ databases">
        <authorList>
            <consortium name="Wellcome Sanger Institute Data Sharing"/>
        </authorList>
    </citation>
    <scope>NUCLEOTIDE SEQUENCE [LARGE SCALE GENOMIC DNA]</scope>
</reference>
<dbReference type="SUPFAM" id="SSF48726">
    <property type="entry name" value="Immunoglobulin"/>
    <property type="match status" value="1"/>
</dbReference>
<keyword evidence="3" id="KW-1185">Reference proteome</keyword>
<feature type="compositionally biased region" description="Pro residues" evidence="1">
    <location>
        <begin position="153"/>
        <end position="166"/>
    </location>
</feature>
<dbReference type="InterPro" id="IPR013783">
    <property type="entry name" value="Ig-like_fold"/>
</dbReference>
<dbReference type="Gene3D" id="2.60.40.10">
    <property type="entry name" value="Immunoglobulins"/>
    <property type="match status" value="1"/>
</dbReference>
<accession>A0A665U473</accession>
<dbReference type="InParanoid" id="A0A665U473"/>
<dbReference type="InterPro" id="IPR036179">
    <property type="entry name" value="Ig-like_dom_sf"/>
</dbReference>
<evidence type="ECO:0000313" key="3">
    <source>
        <dbReference type="Proteomes" id="UP000472264"/>
    </source>
</evidence>
<dbReference type="Ensembl" id="ENSENLT00000014857.1">
    <property type="protein sequence ID" value="ENSENLP00000014272.1"/>
    <property type="gene ID" value="ENSENLG00000006724.1"/>
</dbReference>
<evidence type="ECO:0008006" key="4">
    <source>
        <dbReference type="Google" id="ProtNLM"/>
    </source>
</evidence>
<organism evidence="2 3">
    <name type="scientific">Echeneis naucrates</name>
    <name type="common">Live sharksucker</name>
    <dbReference type="NCBI Taxonomy" id="173247"/>
    <lineage>
        <taxon>Eukaryota</taxon>
        <taxon>Metazoa</taxon>
        <taxon>Chordata</taxon>
        <taxon>Craniata</taxon>
        <taxon>Vertebrata</taxon>
        <taxon>Euteleostomi</taxon>
        <taxon>Actinopterygii</taxon>
        <taxon>Neopterygii</taxon>
        <taxon>Teleostei</taxon>
        <taxon>Neoteleostei</taxon>
        <taxon>Acanthomorphata</taxon>
        <taxon>Carangaria</taxon>
        <taxon>Carangiformes</taxon>
        <taxon>Echeneidae</taxon>
        <taxon>Echeneis</taxon>
    </lineage>
</organism>
<evidence type="ECO:0000313" key="2">
    <source>
        <dbReference type="Ensembl" id="ENSENLP00000014272.1"/>
    </source>
</evidence>
<proteinExistence type="predicted"/>
<feature type="region of interest" description="Disordered" evidence="1">
    <location>
        <begin position="134"/>
        <end position="166"/>
    </location>
</feature>
<protein>
    <recommendedName>
        <fullName evidence="4">Ig-like domain-containing protein</fullName>
    </recommendedName>
</protein>
<evidence type="ECO:0000256" key="1">
    <source>
        <dbReference type="SAM" id="MobiDB-lite"/>
    </source>
</evidence>
<name>A0A665U473_ECHNA</name>
<dbReference type="AlphaFoldDB" id="A0A665U473"/>
<reference evidence="2" key="2">
    <citation type="submission" date="2025-08" db="UniProtKB">
        <authorList>
            <consortium name="Ensembl"/>
        </authorList>
    </citation>
    <scope>IDENTIFICATION</scope>
</reference>